<dbReference type="GO" id="GO:0016567">
    <property type="term" value="P:protein ubiquitination"/>
    <property type="evidence" value="ECO:0007669"/>
    <property type="project" value="UniProtKB-UniRule"/>
</dbReference>
<comment type="similarity">
    <text evidence="1">Belongs to the E3 ubiquitin-protein ligase UBR1-like family.</text>
</comment>
<dbReference type="InterPro" id="IPR044046">
    <property type="entry name" value="E3_ligase_UBR-like_C"/>
</dbReference>
<protein>
    <recommendedName>
        <fullName evidence="1">E3 ubiquitin-protein ligase</fullName>
        <ecNumber evidence="1">2.3.2.27</ecNumber>
    </recommendedName>
</protein>
<reference evidence="3" key="1">
    <citation type="submission" date="2020-03" db="EMBL/GenBank/DDBJ databases">
        <title>Transcriptomic Profiling of the Digestive Tract of the Rat Flea, Xenopsylla cheopis, Following Blood Feeding and Infection with Yersinia pestis.</title>
        <authorList>
            <person name="Bland D.M."/>
            <person name="Martens C.A."/>
            <person name="Virtaneva K."/>
            <person name="Kanakabandi K."/>
            <person name="Long D."/>
            <person name="Rosenke R."/>
            <person name="Saturday G.A."/>
            <person name="Hoyt F.H."/>
            <person name="Bruno D.P."/>
            <person name="Ribeiro J.M.C."/>
            <person name="Hinnebusch J."/>
        </authorList>
    </citation>
    <scope>NUCLEOTIDE SEQUENCE</scope>
</reference>
<evidence type="ECO:0000313" key="3">
    <source>
        <dbReference type="EMBL" id="NOV49901.1"/>
    </source>
</evidence>
<comment type="pathway">
    <text evidence="1">Protein modification; protein ubiquitination.</text>
</comment>
<dbReference type="UniPathway" id="UPA00143"/>
<dbReference type="InterPro" id="IPR039164">
    <property type="entry name" value="UBR1-like"/>
</dbReference>
<keyword evidence="1" id="KW-0479">Metal-binding</keyword>
<evidence type="ECO:0000256" key="1">
    <source>
        <dbReference type="RuleBase" id="RU366018"/>
    </source>
</evidence>
<accession>A0A6M2DXW0</accession>
<dbReference type="EC" id="2.3.2.27" evidence="1"/>
<proteinExistence type="inferred from homology"/>
<feature type="domain" description="E3 ubiquitin-protein ligase UBR-like C-terminal" evidence="2">
    <location>
        <begin position="202"/>
        <end position="598"/>
    </location>
</feature>
<dbReference type="GO" id="GO:0008270">
    <property type="term" value="F:zinc ion binding"/>
    <property type="evidence" value="ECO:0007669"/>
    <property type="project" value="UniProtKB-UniRule"/>
</dbReference>
<dbReference type="GO" id="GO:0000151">
    <property type="term" value="C:ubiquitin ligase complex"/>
    <property type="evidence" value="ECO:0007669"/>
    <property type="project" value="TreeGrafter"/>
</dbReference>
<dbReference type="PANTHER" id="PTHR21497:SF24">
    <property type="entry name" value="E3 UBIQUITIN-PROTEIN LIGASE UBR1"/>
    <property type="match status" value="1"/>
</dbReference>
<dbReference type="Pfam" id="PF18995">
    <property type="entry name" value="PRT6_C"/>
    <property type="match status" value="1"/>
</dbReference>
<dbReference type="GO" id="GO:0005737">
    <property type="term" value="C:cytoplasm"/>
    <property type="evidence" value="ECO:0007669"/>
    <property type="project" value="TreeGrafter"/>
</dbReference>
<organism evidence="3">
    <name type="scientific">Xenopsylla cheopis</name>
    <name type="common">Oriental rat flea</name>
    <name type="synonym">Pulex cheopis</name>
    <dbReference type="NCBI Taxonomy" id="163159"/>
    <lineage>
        <taxon>Eukaryota</taxon>
        <taxon>Metazoa</taxon>
        <taxon>Ecdysozoa</taxon>
        <taxon>Arthropoda</taxon>
        <taxon>Hexapoda</taxon>
        <taxon>Insecta</taxon>
        <taxon>Pterygota</taxon>
        <taxon>Neoptera</taxon>
        <taxon>Endopterygota</taxon>
        <taxon>Siphonaptera</taxon>
        <taxon>Pulicidae</taxon>
        <taxon>Xenopsyllinae</taxon>
        <taxon>Xenopsylla</taxon>
    </lineage>
</organism>
<dbReference type="PANTHER" id="PTHR21497">
    <property type="entry name" value="UBIQUITIN LIGASE E3 ALPHA-RELATED"/>
    <property type="match status" value="1"/>
</dbReference>
<keyword evidence="1" id="KW-0808">Transferase</keyword>
<name>A0A6M2DXW0_XENCH</name>
<dbReference type="AlphaFoldDB" id="A0A6M2DXW0"/>
<comment type="catalytic activity">
    <reaction evidence="1">
        <text>S-ubiquitinyl-[E2 ubiquitin-conjugating enzyme]-L-cysteine + [acceptor protein]-L-lysine = [E2 ubiquitin-conjugating enzyme]-L-cysteine + N(6)-ubiquitinyl-[acceptor protein]-L-lysine.</text>
        <dbReference type="EC" id="2.3.2.27"/>
    </reaction>
</comment>
<keyword evidence="1" id="KW-0833">Ubl conjugation pathway</keyword>
<keyword evidence="1" id="KW-0863">Zinc-finger</keyword>
<keyword evidence="1" id="KW-0862">Zinc</keyword>
<sequence>MVFKENPFFLSASLGLAVHTSTCGHVMHDSCWKNQMRSINQSEARRPYRLRQLSSFNVERKEYLCPLCECLTNTVMPVLPPLFNILPNNYRVSNLTFEGFLECINKALALGNTPLEKISGIIHIKDLQDKTDQIDDVDEEPDYGKAPEIELVTSSLPEDIGSAFKQLFPEFTEISFAREINEAVGLFNKASLVKIEGPPPKFIEPMMCFRTCAYTILALEILLRDSNKSLLGDLSSRQRDCIRNLIRLCGVSPSVYGLSGQYPLMFLRLLFEPQCSSTSILEWDTFGMLVSLTFSMPSLFSDQKQVAIPCGGTLDYFILNLLFLCNIVKIIITIDIDEVNMDTDNSETNNTPFVEYVMRIKSICKLSVNINRNNLEENIKQASLPFLRCCALFYHFLTDVPAPKTLTVGLGTYEELCAYLGLEKDFNKLINNAYSSHLSVIWCDVDIVRGRLENRKSLVIQPIAIPKLVTLPNDYSELINAVSLFTCPNSERDDTRNPTMCLVCGLMLCSQSYCCQTELDKLSVGACTHHTHTCGAGAGVFLRVRECEVLFLSSYCRGCFVSPPYLDEYGEADQGLRRGNPLTLCPIKLKKLEHIWLSHGIHEVISRAIETNTNLAIVATQWQHL</sequence>
<evidence type="ECO:0000259" key="2">
    <source>
        <dbReference type="Pfam" id="PF18995"/>
    </source>
</evidence>
<dbReference type="GO" id="GO:0061630">
    <property type="term" value="F:ubiquitin protein ligase activity"/>
    <property type="evidence" value="ECO:0007669"/>
    <property type="project" value="UniProtKB-UniRule"/>
</dbReference>
<dbReference type="GO" id="GO:0071596">
    <property type="term" value="P:ubiquitin-dependent protein catabolic process via the N-end rule pathway"/>
    <property type="evidence" value="ECO:0007669"/>
    <property type="project" value="UniProtKB-UniRule"/>
</dbReference>
<comment type="function">
    <text evidence="1">Ubiquitin ligase protein which is a component of the N-end rule pathway. Recognizes and binds to proteins bearing specific N-terminal residues that are destabilizing according to the N-end rule, leading to their ubiquitination and subsequent degradation.</text>
</comment>
<dbReference type="EMBL" id="GIIL01006175">
    <property type="protein sequence ID" value="NOV49901.1"/>
    <property type="molecule type" value="Transcribed_RNA"/>
</dbReference>